<reference evidence="3 4" key="1">
    <citation type="journal article" date="2015" name="Stand. Genomic Sci.">
        <title>Complete genome sequence and description of Salinispira pacifica gen. nov., sp. nov., a novel spirochaete isolated form a hypersaline microbial mat.</title>
        <authorList>
            <person name="Ben Hania W."/>
            <person name="Joseph M."/>
            <person name="Schumann P."/>
            <person name="Bunk B."/>
            <person name="Fiebig A."/>
            <person name="Sproer C."/>
            <person name="Klenk H.P."/>
            <person name="Fardeau M.L."/>
            <person name="Spring S."/>
        </authorList>
    </citation>
    <scope>NUCLEOTIDE SEQUENCE [LARGE SCALE GENOMIC DNA]</scope>
    <source>
        <strain evidence="3 4">L21-RPul-D2</strain>
    </source>
</reference>
<dbReference type="AlphaFoldDB" id="V5WJJ0"/>
<dbReference type="KEGG" id="slr:L21SP2_2586"/>
<accession>V5WJJ0</accession>
<dbReference type="Gene3D" id="3.10.129.10">
    <property type="entry name" value="Hotdog Thioesterase"/>
    <property type="match status" value="1"/>
</dbReference>
<dbReference type="SUPFAM" id="SSF54637">
    <property type="entry name" value="Thioesterase/thiol ester dehydrase-isomerase"/>
    <property type="match status" value="1"/>
</dbReference>
<dbReference type="InterPro" id="IPR049427">
    <property type="entry name" value="Acyl-ACP_TE_C"/>
</dbReference>
<proteinExistence type="predicted"/>
<keyword evidence="4" id="KW-1185">Reference proteome</keyword>
<evidence type="ECO:0000313" key="4">
    <source>
        <dbReference type="Proteomes" id="UP000018680"/>
    </source>
</evidence>
<dbReference type="STRING" id="1307761.L21SP2_2586"/>
<organism evidence="3 4">
    <name type="scientific">Salinispira pacifica</name>
    <dbReference type="NCBI Taxonomy" id="1307761"/>
    <lineage>
        <taxon>Bacteria</taxon>
        <taxon>Pseudomonadati</taxon>
        <taxon>Spirochaetota</taxon>
        <taxon>Spirochaetia</taxon>
        <taxon>Spirochaetales</taxon>
        <taxon>Spirochaetaceae</taxon>
        <taxon>Salinispira</taxon>
    </lineage>
</organism>
<gene>
    <name evidence="3" type="ORF">L21SP2_2586</name>
</gene>
<feature type="domain" description="Acyl-ACP thioesterase-like C-terminal" evidence="2">
    <location>
        <begin position="44"/>
        <end position="99"/>
    </location>
</feature>
<dbReference type="Pfam" id="PF20791">
    <property type="entry name" value="Acyl-ACP_TE_C"/>
    <property type="match status" value="1"/>
</dbReference>
<dbReference type="RefSeq" id="WP_024268839.1">
    <property type="nucleotide sequence ID" value="NC_023035.1"/>
</dbReference>
<evidence type="ECO:0000259" key="2">
    <source>
        <dbReference type="Pfam" id="PF20791"/>
    </source>
</evidence>
<evidence type="ECO:0000256" key="1">
    <source>
        <dbReference type="SAM" id="MobiDB-lite"/>
    </source>
</evidence>
<dbReference type="HOGENOM" id="CLU_1947296_0_0_12"/>
<protein>
    <recommendedName>
        <fullName evidence="2">Acyl-ACP thioesterase-like C-terminal domain-containing protein</fullName>
    </recommendedName>
</protein>
<name>V5WJJ0_9SPIO</name>
<dbReference type="EMBL" id="CP006939">
    <property type="protein sequence ID" value="AHC15938.1"/>
    <property type="molecule type" value="Genomic_DNA"/>
</dbReference>
<evidence type="ECO:0000313" key="3">
    <source>
        <dbReference type="EMBL" id="AHC15938.1"/>
    </source>
</evidence>
<dbReference type="Proteomes" id="UP000018680">
    <property type="component" value="Chromosome"/>
</dbReference>
<feature type="region of interest" description="Disordered" evidence="1">
    <location>
        <begin position="1"/>
        <end position="38"/>
    </location>
</feature>
<sequence>MPIHSQFEPQGGQMFDPREIPAIHDIPDTPDSAAPAEPDEQFSRTVAYSDVDVHQHINNSRYVALGLDALPVEVWKSPEPLRVDISFLKECFFGDEISVQRFSNSAGHLVLCLRDNEPVFRMKIVHHSL</sequence>
<feature type="compositionally biased region" description="Basic and acidic residues" evidence="1">
    <location>
        <begin position="16"/>
        <end position="27"/>
    </location>
</feature>
<dbReference type="InterPro" id="IPR029069">
    <property type="entry name" value="HotDog_dom_sf"/>
</dbReference>
<dbReference type="eggNOG" id="COG3884">
    <property type="taxonomic scope" value="Bacteria"/>
</dbReference>